<feature type="compositionally biased region" description="Basic and acidic residues" evidence="1">
    <location>
        <begin position="33"/>
        <end position="52"/>
    </location>
</feature>
<accession>A0ABT3JEQ5</accession>
<feature type="region of interest" description="Disordered" evidence="1">
    <location>
        <begin position="33"/>
        <end position="81"/>
    </location>
</feature>
<name>A0ABT3JEQ5_9SPHN</name>
<evidence type="ECO:0000313" key="3">
    <source>
        <dbReference type="Proteomes" id="UP001526246"/>
    </source>
</evidence>
<dbReference type="InterPro" id="IPR041374">
    <property type="entry name" value="BaeRF_family12"/>
</dbReference>
<gene>
    <name evidence="2" type="ORF">OMW55_06925</name>
</gene>
<dbReference type="Pfam" id="PF18856">
    <property type="entry name" value="baeRF_family12"/>
    <property type="match status" value="1"/>
</dbReference>
<sequence>MPIPNNALVLVVDGRKMLFFRNQGDENQIDLRTEAHDERDDAHFDRELKRDAPGTAAAGGSGGDAHRPAMEETDFKQQDEDNWVKEAAEELRKRALRNDFDHLCIVAPPKALGVLRKALHKEVEKRVVCSINKEMSGRPIPDIEALIESETKADAPADV</sequence>
<evidence type="ECO:0000256" key="1">
    <source>
        <dbReference type="SAM" id="MobiDB-lite"/>
    </source>
</evidence>
<evidence type="ECO:0000313" key="2">
    <source>
        <dbReference type="EMBL" id="MCW3797533.1"/>
    </source>
</evidence>
<dbReference type="EMBL" id="JAPDOB010000001">
    <property type="protein sequence ID" value="MCW3797533.1"/>
    <property type="molecule type" value="Genomic_DNA"/>
</dbReference>
<protein>
    <submittedName>
        <fullName evidence="2">Host attachment family protein</fullName>
    </submittedName>
</protein>
<proteinExistence type="predicted"/>
<keyword evidence="3" id="KW-1185">Reference proteome</keyword>
<organism evidence="2 3">
    <name type="scientific">Sphingomonas arvum</name>
    <dbReference type="NCBI Taxonomy" id="2992113"/>
    <lineage>
        <taxon>Bacteria</taxon>
        <taxon>Pseudomonadati</taxon>
        <taxon>Pseudomonadota</taxon>
        <taxon>Alphaproteobacteria</taxon>
        <taxon>Sphingomonadales</taxon>
        <taxon>Sphingomonadaceae</taxon>
        <taxon>Sphingomonas</taxon>
    </lineage>
</organism>
<feature type="compositionally biased region" description="Basic and acidic residues" evidence="1">
    <location>
        <begin position="64"/>
        <end position="81"/>
    </location>
</feature>
<dbReference type="RefSeq" id="WP_264881815.1">
    <property type="nucleotide sequence ID" value="NZ_JAPDOB010000001.1"/>
</dbReference>
<dbReference type="Proteomes" id="UP001526246">
    <property type="component" value="Unassembled WGS sequence"/>
</dbReference>
<reference evidence="2 3" key="1">
    <citation type="submission" date="2022-10" db="EMBL/GenBank/DDBJ databases">
        <title>Sphingomonas sp.</title>
        <authorList>
            <person name="Jin C."/>
        </authorList>
    </citation>
    <scope>NUCLEOTIDE SEQUENCE [LARGE SCALE GENOMIC DNA]</scope>
    <source>
        <strain evidence="2 3">BN140010</strain>
    </source>
</reference>
<comment type="caution">
    <text evidence="2">The sequence shown here is derived from an EMBL/GenBank/DDBJ whole genome shotgun (WGS) entry which is preliminary data.</text>
</comment>